<reference evidence="1" key="1">
    <citation type="submission" date="2014-09" db="EMBL/GenBank/DDBJ databases">
        <authorList>
            <person name="Magalhaes I.L.F."/>
            <person name="Oliveira U."/>
            <person name="Santos F.R."/>
            <person name="Vidigal T.H.D.A."/>
            <person name="Brescovit A.D."/>
            <person name="Santos A.J."/>
        </authorList>
    </citation>
    <scope>NUCLEOTIDE SEQUENCE</scope>
    <source>
        <tissue evidence="1">Shoot tissue taken approximately 20 cm above the soil surface</tissue>
    </source>
</reference>
<proteinExistence type="predicted"/>
<reference evidence="1" key="2">
    <citation type="journal article" date="2015" name="Data Brief">
        <title>Shoot transcriptome of the giant reed, Arundo donax.</title>
        <authorList>
            <person name="Barrero R.A."/>
            <person name="Guerrero F.D."/>
            <person name="Moolhuijzen P."/>
            <person name="Goolsby J.A."/>
            <person name="Tidwell J."/>
            <person name="Bellgard S.E."/>
            <person name="Bellgard M.I."/>
        </authorList>
    </citation>
    <scope>NUCLEOTIDE SEQUENCE</scope>
    <source>
        <tissue evidence="1">Shoot tissue taken approximately 20 cm above the soil surface</tissue>
    </source>
</reference>
<protein>
    <submittedName>
        <fullName evidence="1">Uncharacterized protein</fullName>
    </submittedName>
</protein>
<dbReference type="AlphaFoldDB" id="A0A0A8YTA8"/>
<accession>A0A0A8YTA8</accession>
<sequence length="17" mass="1979">MRQRWPPTAKGPDLRGI</sequence>
<dbReference type="EMBL" id="GBRH01272088">
    <property type="protein sequence ID" value="JAD25807.1"/>
    <property type="molecule type" value="Transcribed_RNA"/>
</dbReference>
<name>A0A0A8YTA8_ARUDO</name>
<organism evidence="1">
    <name type="scientific">Arundo donax</name>
    <name type="common">Giant reed</name>
    <name type="synonym">Donax arundinaceus</name>
    <dbReference type="NCBI Taxonomy" id="35708"/>
    <lineage>
        <taxon>Eukaryota</taxon>
        <taxon>Viridiplantae</taxon>
        <taxon>Streptophyta</taxon>
        <taxon>Embryophyta</taxon>
        <taxon>Tracheophyta</taxon>
        <taxon>Spermatophyta</taxon>
        <taxon>Magnoliopsida</taxon>
        <taxon>Liliopsida</taxon>
        <taxon>Poales</taxon>
        <taxon>Poaceae</taxon>
        <taxon>PACMAD clade</taxon>
        <taxon>Arundinoideae</taxon>
        <taxon>Arundineae</taxon>
        <taxon>Arundo</taxon>
    </lineage>
</organism>
<evidence type="ECO:0000313" key="1">
    <source>
        <dbReference type="EMBL" id="JAD25807.1"/>
    </source>
</evidence>